<dbReference type="SUPFAM" id="SSF53335">
    <property type="entry name" value="S-adenosyl-L-methionine-dependent methyltransferases"/>
    <property type="match status" value="1"/>
</dbReference>
<proteinExistence type="predicted"/>
<evidence type="ECO:0000256" key="1">
    <source>
        <dbReference type="SAM" id="MobiDB-lite"/>
    </source>
</evidence>
<sequence length="589" mass="65330">MKYLTPGKRKKKQERMEAGEFERLSPSRFVSFAFPNPQPGDPYADPLRVAVLDSPLPGPAPQPRTAAMLVPPGREDDWVFCTAAGQLQLLISSSGDPSISRLILIGGQSSSTLPKCYSRNEWDPDSDRHHRFQQLLTPLLLALSPKSSFSDGLPDIPFLSFEDDVIRIIPVETLVGPSVGEMLVEDVVLDRSQSPKLRRRLRFKRMPNLVQSQVHLLPDSSSSRFGSFMPEKGSLVQPYLRPMVASLSLISPAVDLQVQSGLMPRVLCVGVGGGALLMSLRLKFGFDVLGIEADELVLDLAKRHFGLTEDDFLKVGLGDGLACIKYLSMLQTGKIEDVKNGEISLELVKLLRRYSSGFDVVMVDLDSEDASNCVFAPPLEFVEKGVLMALRTIIKEHGVVTVNVVPSCMSFYKQMIDDFGSFFSEVYEIDVGNGENYVLVATASPVDILERNSEDPFFKELKEVVGQNNFFCFLAMKKHLFLLCKEVEFRKSLQMLLEDVSNYLKSLANMWSLGKECHQAQSLSESGAKKPPECYIDSKPSTEQSMCNLGQRGFGALVVLSNPLTQTNPVEQIQKENPISKFLIKCSDS</sequence>
<dbReference type="AlphaFoldDB" id="A0A8J5F1M6"/>
<accession>A0A8J5F1M6</accession>
<dbReference type="Gene3D" id="3.40.50.150">
    <property type="entry name" value="Vaccinia Virus protein VP39"/>
    <property type="match status" value="1"/>
</dbReference>
<protein>
    <recommendedName>
        <fullName evidence="4">Methyltransferase-like protein 13</fullName>
    </recommendedName>
</protein>
<dbReference type="Proteomes" id="UP000734854">
    <property type="component" value="Unassembled WGS sequence"/>
</dbReference>
<gene>
    <name evidence="2" type="ORF">ZIOFF_063454</name>
</gene>
<name>A0A8J5F1M6_ZINOF</name>
<evidence type="ECO:0000313" key="2">
    <source>
        <dbReference type="EMBL" id="KAG6479977.1"/>
    </source>
</evidence>
<comment type="caution">
    <text evidence="2">The sequence shown here is derived from an EMBL/GenBank/DDBJ whole genome shotgun (WGS) entry which is preliminary data.</text>
</comment>
<reference evidence="2 3" key="1">
    <citation type="submission" date="2020-08" db="EMBL/GenBank/DDBJ databases">
        <title>Plant Genome Project.</title>
        <authorList>
            <person name="Zhang R.-G."/>
        </authorList>
    </citation>
    <scope>NUCLEOTIDE SEQUENCE [LARGE SCALE GENOMIC DNA]</scope>
    <source>
        <tissue evidence="2">Rhizome</tissue>
    </source>
</reference>
<keyword evidence="3" id="KW-1185">Reference proteome</keyword>
<evidence type="ECO:0008006" key="4">
    <source>
        <dbReference type="Google" id="ProtNLM"/>
    </source>
</evidence>
<dbReference type="InterPro" id="IPR029063">
    <property type="entry name" value="SAM-dependent_MTases_sf"/>
</dbReference>
<dbReference type="EMBL" id="JACMSC010000017">
    <property type="protein sequence ID" value="KAG6479977.1"/>
    <property type="molecule type" value="Genomic_DNA"/>
</dbReference>
<organism evidence="2 3">
    <name type="scientific">Zingiber officinale</name>
    <name type="common">Ginger</name>
    <name type="synonym">Amomum zingiber</name>
    <dbReference type="NCBI Taxonomy" id="94328"/>
    <lineage>
        <taxon>Eukaryota</taxon>
        <taxon>Viridiplantae</taxon>
        <taxon>Streptophyta</taxon>
        <taxon>Embryophyta</taxon>
        <taxon>Tracheophyta</taxon>
        <taxon>Spermatophyta</taxon>
        <taxon>Magnoliopsida</taxon>
        <taxon>Liliopsida</taxon>
        <taxon>Zingiberales</taxon>
        <taxon>Zingiberaceae</taxon>
        <taxon>Zingiber</taxon>
    </lineage>
</organism>
<feature type="region of interest" description="Disordered" evidence="1">
    <location>
        <begin position="1"/>
        <end position="21"/>
    </location>
</feature>
<evidence type="ECO:0000313" key="3">
    <source>
        <dbReference type="Proteomes" id="UP000734854"/>
    </source>
</evidence>
<dbReference type="CDD" id="cd02440">
    <property type="entry name" value="AdoMet_MTases"/>
    <property type="match status" value="1"/>
</dbReference>